<feature type="domain" description="Response regulatory" evidence="3">
    <location>
        <begin position="7"/>
        <end position="127"/>
    </location>
</feature>
<dbReference type="Proteomes" id="UP000034154">
    <property type="component" value="Unassembled WGS sequence"/>
</dbReference>
<dbReference type="PROSITE" id="PS50110">
    <property type="entry name" value="RESPONSE_REGULATORY"/>
    <property type="match status" value="1"/>
</dbReference>
<dbReference type="CDD" id="cd00156">
    <property type="entry name" value="REC"/>
    <property type="match status" value="1"/>
</dbReference>
<organism evidence="4 5">
    <name type="scientific">Candidatus Uhrbacteria bacterium GW2011_GWF2_44_350</name>
    <dbReference type="NCBI Taxonomy" id="1619000"/>
    <lineage>
        <taxon>Bacteria</taxon>
        <taxon>Candidatus Uhriibacteriota</taxon>
    </lineage>
</organism>
<dbReference type="SUPFAM" id="SSF52172">
    <property type="entry name" value="CheY-like"/>
    <property type="match status" value="1"/>
</dbReference>
<evidence type="ECO:0000256" key="1">
    <source>
        <dbReference type="ARBA" id="ARBA00022553"/>
    </source>
</evidence>
<comment type="caution">
    <text evidence="4">The sequence shown here is derived from an EMBL/GenBank/DDBJ whole genome shotgun (WGS) entry which is preliminary data.</text>
</comment>
<dbReference type="EMBL" id="LCJB01000095">
    <property type="protein sequence ID" value="KKT67882.1"/>
    <property type="molecule type" value="Genomic_DNA"/>
</dbReference>
<evidence type="ECO:0000313" key="4">
    <source>
        <dbReference type="EMBL" id="KKT67882.1"/>
    </source>
</evidence>
<accession>A0A0G1LGM6</accession>
<evidence type="ECO:0000259" key="3">
    <source>
        <dbReference type="PROSITE" id="PS50110"/>
    </source>
</evidence>
<dbReference type="InterPro" id="IPR011006">
    <property type="entry name" value="CheY-like_superfamily"/>
</dbReference>
<gene>
    <name evidence="4" type="ORF">UW63_C0095G0003</name>
</gene>
<dbReference type="AlphaFoldDB" id="A0A0G1LGM6"/>
<dbReference type="PANTHER" id="PTHR44591:SF3">
    <property type="entry name" value="RESPONSE REGULATORY DOMAIN-CONTAINING PROTEIN"/>
    <property type="match status" value="1"/>
</dbReference>
<dbReference type="SMART" id="SM00448">
    <property type="entry name" value="REC"/>
    <property type="match status" value="1"/>
</dbReference>
<evidence type="ECO:0000256" key="2">
    <source>
        <dbReference type="PROSITE-ProRule" id="PRU00169"/>
    </source>
</evidence>
<dbReference type="Gene3D" id="3.40.50.2300">
    <property type="match status" value="1"/>
</dbReference>
<dbReference type="PANTHER" id="PTHR44591">
    <property type="entry name" value="STRESS RESPONSE REGULATOR PROTEIN 1"/>
    <property type="match status" value="1"/>
</dbReference>
<dbReference type="GO" id="GO:0000160">
    <property type="term" value="P:phosphorelay signal transduction system"/>
    <property type="evidence" value="ECO:0007669"/>
    <property type="project" value="InterPro"/>
</dbReference>
<evidence type="ECO:0000313" key="5">
    <source>
        <dbReference type="Proteomes" id="UP000034154"/>
    </source>
</evidence>
<keyword evidence="1 2" id="KW-0597">Phosphoprotein</keyword>
<reference evidence="4 5" key="1">
    <citation type="journal article" date="2015" name="Nature">
        <title>rRNA introns, odd ribosomes, and small enigmatic genomes across a large radiation of phyla.</title>
        <authorList>
            <person name="Brown C.T."/>
            <person name="Hug L.A."/>
            <person name="Thomas B.C."/>
            <person name="Sharon I."/>
            <person name="Castelle C.J."/>
            <person name="Singh A."/>
            <person name="Wilkins M.J."/>
            <person name="Williams K.H."/>
            <person name="Banfield J.F."/>
        </authorList>
    </citation>
    <scope>NUCLEOTIDE SEQUENCE [LARGE SCALE GENOMIC DNA]</scope>
</reference>
<dbReference type="InterPro" id="IPR050595">
    <property type="entry name" value="Bact_response_regulator"/>
</dbReference>
<name>A0A0G1LGM6_9BACT</name>
<feature type="modified residue" description="4-aspartylphosphate" evidence="2">
    <location>
        <position position="58"/>
    </location>
</feature>
<proteinExistence type="predicted"/>
<dbReference type="Pfam" id="PF00072">
    <property type="entry name" value="Response_reg"/>
    <property type="match status" value="1"/>
</dbReference>
<protein>
    <recommendedName>
        <fullName evidence="3">Response regulatory domain-containing protein</fullName>
    </recommendedName>
</protein>
<sequence length="134" mass="15256">MSPHRLRVLVIDDVQCVRSVITAAIHAYFEDEIEVETAVNLEQAMAFDPLTFDLVFVDLLLPGNRSGLEFLYFLRRKNLTTPFVIMTGFTSDQIYERLDSDTPIGLFEILIKPFGIEKIHDLVLNLVNLPALCD</sequence>
<dbReference type="InterPro" id="IPR001789">
    <property type="entry name" value="Sig_transdc_resp-reg_receiver"/>
</dbReference>